<reference evidence="1 2" key="1">
    <citation type="submission" date="2018-08" db="EMBL/GenBank/DDBJ databases">
        <title>Vibrio isolated from the Eastern China Marginal Seas.</title>
        <authorList>
            <person name="Li Y."/>
        </authorList>
    </citation>
    <scope>NUCLEOTIDE SEQUENCE [LARGE SCALE GENOMIC DNA]</scope>
    <source>
        <strain evidence="1 2">BEI233</strain>
    </source>
</reference>
<dbReference type="EMBL" id="QVMU01000001">
    <property type="protein sequence ID" value="RJX75126.1"/>
    <property type="molecule type" value="Genomic_DNA"/>
</dbReference>
<dbReference type="SUPFAM" id="SSF51197">
    <property type="entry name" value="Clavaminate synthase-like"/>
    <property type="match status" value="1"/>
</dbReference>
<proteinExistence type="predicted"/>
<dbReference type="InterPro" id="IPR037012">
    <property type="entry name" value="NanQ/TabA/YiaL_sf"/>
</dbReference>
<dbReference type="OrthoDB" id="6196468at2"/>
<name>A0A3A6QX45_9VIBR</name>
<dbReference type="AlphaFoldDB" id="A0A3A6QX45"/>
<dbReference type="RefSeq" id="WP_120028882.1">
    <property type="nucleotide sequence ID" value="NZ_QVMU01000001.1"/>
</dbReference>
<keyword evidence="2" id="KW-1185">Reference proteome</keyword>
<protein>
    <submittedName>
        <fullName evidence="1">DUF386 domain-containing protein</fullName>
    </submittedName>
</protein>
<evidence type="ECO:0000313" key="2">
    <source>
        <dbReference type="Proteomes" id="UP000273252"/>
    </source>
</evidence>
<dbReference type="NCBIfam" id="NF040884">
    <property type="entry name" value="acetylneur_anom"/>
    <property type="match status" value="1"/>
</dbReference>
<evidence type="ECO:0000313" key="1">
    <source>
        <dbReference type="EMBL" id="RJX75126.1"/>
    </source>
</evidence>
<dbReference type="InterPro" id="IPR049827">
    <property type="entry name" value="NanQ"/>
</dbReference>
<gene>
    <name evidence="1" type="ORF">DZ860_00100</name>
</gene>
<sequence length="159" mass="18268">MILGNLNDINLKNDIPEQIWNALKFVRDNDLNKLDDGRYNIDGDNLFINVMTVDSVSKDSKSCELHRNYADIQILIEGEELMEYATSREEFLPVTEYDATNDFQSINPTGGVSTLILKPNMFAVFYPNEPHKPTCFINEIKTIRKAVLKVHTNFLQKLI</sequence>
<accession>A0A3A6QX45</accession>
<dbReference type="Proteomes" id="UP000273252">
    <property type="component" value="Unassembled WGS sequence"/>
</dbReference>
<dbReference type="InterPro" id="IPR004375">
    <property type="entry name" value="NanQ/TabA/YiaL"/>
</dbReference>
<comment type="caution">
    <text evidence="1">The sequence shown here is derived from an EMBL/GenBank/DDBJ whole genome shotgun (WGS) entry which is preliminary data.</text>
</comment>
<dbReference type="PANTHER" id="PTHR34986:SF5">
    <property type="entry name" value="N-ACETYLNEURAMINATE ANOMERASE NANQ"/>
    <property type="match status" value="1"/>
</dbReference>
<dbReference type="Gene3D" id="2.60.120.370">
    <property type="entry name" value="YhcH/YjgK/YiaL"/>
    <property type="match status" value="1"/>
</dbReference>
<dbReference type="Pfam" id="PF04074">
    <property type="entry name" value="DUF386"/>
    <property type="match status" value="1"/>
</dbReference>
<dbReference type="GO" id="GO:0005829">
    <property type="term" value="C:cytosol"/>
    <property type="evidence" value="ECO:0007669"/>
    <property type="project" value="TreeGrafter"/>
</dbReference>
<dbReference type="NCBIfam" id="TIGR00022">
    <property type="entry name" value="YhcH/YjgK/YiaL family protein"/>
    <property type="match status" value="1"/>
</dbReference>
<organism evidence="1 2">
    <name type="scientific">Vibrio sinensis</name>
    <dbReference type="NCBI Taxonomy" id="2302434"/>
    <lineage>
        <taxon>Bacteria</taxon>
        <taxon>Pseudomonadati</taxon>
        <taxon>Pseudomonadota</taxon>
        <taxon>Gammaproteobacteria</taxon>
        <taxon>Vibrionales</taxon>
        <taxon>Vibrionaceae</taxon>
        <taxon>Vibrio</taxon>
    </lineage>
</organism>
<dbReference type="PANTHER" id="PTHR34986">
    <property type="entry name" value="EVOLVED BETA-GALACTOSIDASE SUBUNIT BETA"/>
    <property type="match status" value="1"/>
</dbReference>